<dbReference type="Gene3D" id="3.40.50.410">
    <property type="entry name" value="von Willebrand factor, type A domain"/>
    <property type="match status" value="1"/>
</dbReference>
<evidence type="ECO:0000313" key="2">
    <source>
        <dbReference type="EMBL" id="UWN63856.1"/>
    </source>
</evidence>
<dbReference type="SUPFAM" id="SSF53300">
    <property type="entry name" value="vWA-like"/>
    <property type="match status" value="1"/>
</dbReference>
<dbReference type="PROSITE" id="PS50234">
    <property type="entry name" value="VWFA"/>
    <property type="match status" value="1"/>
</dbReference>
<dbReference type="Proteomes" id="UP001058267">
    <property type="component" value="Chromosome"/>
</dbReference>
<sequence>MYTQSITRTHRTAFIFVIDGSGSMAEKIRFRGRLMTKADAVASITNGMLFELIERARRSDGVRDYYDIAVLGYSGDDEVYSLLPGSREAISVTELAAGEPPLKTEIVEYRLPDGSNALREISTPAWVEPEAVGQTPMCEALRRVRDIAAKWCADPVHAESFPPIVFNITDGEATDCDDEELCAVAEQIKSLRTADGNVLLVNIHIAAGDTPRTVFFPSTEEAGYPNRYAAVLYECSSLMPEVFDEAIREAKGPGATPPFRGMSYNASAEQLITMLNIGSISVKTE</sequence>
<keyword evidence="3" id="KW-1185">Reference proteome</keyword>
<dbReference type="EMBL" id="CP102252">
    <property type="protein sequence ID" value="UWN63856.1"/>
    <property type="molecule type" value="Genomic_DNA"/>
</dbReference>
<dbReference type="InterPro" id="IPR036465">
    <property type="entry name" value="vWFA_dom_sf"/>
</dbReference>
<organism evidence="2 3">
    <name type="scientific">Alistipes senegalensis JC50</name>
    <dbReference type="NCBI Taxonomy" id="1033732"/>
    <lineage>
        <taxon>Bacteria</taxon>
        <taxon>Pseudomonadati</taxon>
        <taxon>Bacteroidota</taxon>
        <taxon>Bacteroidia</taxon>
        <taxon>Bacteroidales</taxon>
        <taxon>Rikenellaceae</taxon>
        <taxon>Alistipes</taxon>
    </lineage>
</organism>
<accession>A0ABY5V2M1</accession>
<reference evidence="2" key="1">
    <citation type="journal article" date="2022" name="Cell">
        <title>Design, construction, and in vivo augmentation of a complex gut microbiome.</title>
        <authorList>
            <person name="Cheng A.G."/>
            <person name="Ho P.Y."/>
            <person name="Aranda-Diaz A."/>
            <person name="Jain S."/>
            <person name="Yu F.B."/>
            <person name="Meng X."/>
            <person name="Wang M."/>
            <person name="Iakiviak M."/>
            <person name="Nagashima K."/>
            <person name="Zhao A."/>
            <person name="Murugkar P."/>
            <person name="Patil A."/>
            <person name="Atabakhsh K."/>
            <person name="Weakley A."/>
            <person name="Yan J."/>
            <person name="Brumbaugh A.R."/>
            <person name="Higginbottom S."/>
            <person name="Dimas A."/>
            <person name="Shiver A.L."/>
            <person name="Deutschbauer A."/>
            <person name="Neff N."/>
            <person name="Sonnenburg J.L."/>
            <person name="Huang K.C."/>
            <person name="Fischbach M.A."/>
        </authorList>
    </citation>
    <scope>NUCLEOTIDE SEQUENCE</scope>
    <source>
        <strain evidence="2">JC50</strain>
    </source>
</reference>
<dbReference type="InterPro" id="IPR002035">
    <property type="entry name" value="VWF_A"/>
</dbReference>
<feature type="domain" description="VWFA" evidence="1">
    <location>
        <begin position="13"/>
        <end position="246"/>
    </location>
</feature>
<evidence type="ECO:0000259" key="1">
    <source>
        <dbReference type="PROSITE" id="PS50234"/>
    </source>
</evidence>
<dbReference type="RefSeq" id="WP_019151542.1">
    <property type="nucleotide sequence ID" value="NZ_CP102252.1"/>
</dbReference>
<protein>
    <submittedName>
        <fullName evidence="2">VWA domain-containing protein</fullName>
    </submittedName>
</protein>
<proteinExistence type="predicted"/>
<gene>
    <name evidence="2" type="ORF">NQ519_08700</name>
</gene>
<evidence type="ECO:0000313" key="3">
    <source>
        <dbReference type="Proteomes" id="UP001058267"/>
    </source>
</evidence>
<name>A0ABY5V2M1_9BACT</name>